<keyword evidence="1" id="KW-0812">Transmembrane</keyword>
<gene>
    <name evidence="2" type="ORF">BSP0115_LOCUS4638</name>
</gene>
<organism evidence="2">
    <name type="scientific">Bicosoecida sp. CB-2014</name>
    <dbReference type="NCBI Taxonomy" id="1486930"/>
    <lineage>
        <taxon>Eukaryota</taxon>
        <taxon>Sar</taxon>
        <taxon>Stramenopiles</taxon>
        <taxon>Bigyra</taxon>
        <taxon>Opalozoa</taxon>
        <taxon>Bicosoecida</taxon>
    </lineage>
</organism>
<keyword evidence="1" id="KW-0472">Membrane</keyword>
<sequence length="522" mass="54728">MLFCTLADDMHLCSLSTKVRRRLKALSALARFSASSFSRNGSLLRTQWTHTPPRSHTLPLTMARTSTTSALMLLAISAAVVLGGARAIGAPVVGVLGTSTTISANTETTIEFAAGPTLVIEADAEADVTLSLYAQLDAALPPGYTALSFGANAGYTLEVSGGSMVSAHLTTPSLTAAASGAITGTVKAQCFRFDVDAQAWVALAVPGYDGEGAFSVDLPKVGSYAFVRAAATVPLPAIYLEARATTSTSTKLSFPGGFELDVATETDNEVTIGRSESSEHSDPEGKMNIGTFFDIDLDHEEDVEAELRFTYDAAISADVASTLRFAYWDESGGEGEGDGEWVFPESGGSVDTSARVVSQTTTHFSKWGVYGDREGDNLLSMSNVALNPANPRKCYSVDNEWDIGSLEFTVTKEEGDATIRAYVIYGGDDCPTNSNHDLKSDALDEDGDTDKLCVDNDATPPLNEGRYWIQVFAEGITTGSTTFSLDVSRGLGCSGAAAAAPMALVALVGLAAAVVGRSLADN</sequence>
<accession>A0A7S1G4M8</accession>
<proteinExistence type="predicted"/>
<name>A0A7S1G4M8_9STRA</name>
<reference evidence="2" key="1">
    <citation type="submission" date="2021-01" db="EMBL/GenBank/DDBJ databases">
        <authorList>
            <person name="Corre E."/>
            <person name="Pelletier E."/>
            <person name="Niang G."/>
            <person name="Scheremetjew M."/>
            <person name="Finn R."/>
            <person name="Kale V."/>
            <person name="Holt S."/>
            <person name="Cochrane G."/>
            <person name="Meng A."/>
            <person name="Brown T."/>
            <person name="Cohen L."/>
        </authorList>
    </citation>
    <scope>NUCLEOTIDE SEQUENCE</scope>
    <source>
        <strain evidence="2">Ms1</strain>
    </source>
</reference>
<feature type="transmembrane region" description="Helical" evidence="1">
    <location>
        <begin position="498"/>
        <end position="520"/>
    </location>
</feature>
<keyword evidence="1" id="KW-1133">Transmembrane helix</keyword>
<dbReference type="EMBL" id="HBFS01006832">
    <property type="protein sequence ID" value="CAD8911420.1"/>
    <property type="molecule type" value="Transcribed_RNA"/>
</dbReference>
<dbReference type="AlphaFoldDB" id="A0A7S1G4M8"/>
<evidence type="ECO:0000313" key="2">
    <source>
        <dbReference type="EMBL" id="CAD8911420.1"/>
    </source>
</evidence>
<protein>
    <submittedName>
        <fullName evidence="2">Uncharacterized protein</fullName>
    </submittedName>
</protein>
<evidence type="ECO:0000256" key="1">
    <source>
        <dbReference type="SAM" id="Phobius"/>
    </source>
</evidence>